<dbReference type="EMBL" id="VOAJ01001019">
    <property type="protein sequence ID" value="KAF0885965.1"/>
    <property type="molecule type" value="Genomic_DNA"/>
</dbReference>
<proteinExistence type="predicted"/>
<protein>
    <submittedName>
        <fullName evidence="1">LORF2 protein</fullName>
    </submittedName>
</protein>
<dbReference type="Proteomes" id="UP000475037">
    <property type="component" value="Unassembled WGS sequence"/>
</dbReference>
<accession>A0A6G1BCB2</accession>
<evidence type="ECO:0000313" key="2">
    <source>
        <dbReference type="Proteomes" id="UP000475037"/>
    </source>
</evidence>
<gene>
    <name evidence="1" type="primary">Pol_66</name>
    <name evidence="1" type="ORF">FOF47_R07455</name>
</gene>
<dbReference type="AlphaFoldDB" id="A0A6G1BCB2"/>
<feature type="non-terminal residue" evidence="1">
    <location>
        <position position="1"/>
    </location>
</feature>
<name>A0A6G1BCB2_CROCR</name>
<keyword evidence="2" id="KW-1185">Reference proteome</keyword>
<organism evidence="1 2">
    <name type="scientific">Crocuta crocuta</name>
    <name type="common">Spotted hyena</name>
    <dbReference type="NCBI Taxonomy" id="9678"/>
    <lineage>
        <taxon>Eukaryota</taxon>
        <taxon>Metazoa</taxon>
        <taxon>Chordata</taxon>
        <taxon>Craniata</taxon>
        <taxon>Vertebrata</taxon>
        <taxon>Euteleostomi</taxon>
        <taxon>Mammalia</taxon>
        <taxon>Eutheria</taxon>
        <taxon>Laurasiatheria</taxon>
        <taxon>Carnivora</taxon>
        <taxon>Feliformia</taxon>
        <taxon>Hyaenidae</taxon>
        <taxon>Crocuta</taxon>
    </lineage>
</organism>
<comment type="caution">
    <text evidence="1">The sequence shown here is derived from an EMBL/GenBank/DDBJ whole genome shotgun (WGS) entry which is preliminary data.</text>
</comment>
<sequence>TLIRYWWRRRMVQPLWRALWQISYKAKHLSYDPAILPLGYLPKRISCPHPSSAIPGQNGSTFSKRKTASRCLSAGESIKTVWFIDIMEYYSAIRKKEALPYGTAWMDLEGMMLSGVSQTEKD</sequence>
<feature type="non-terminal residue" evidence="1">
    <location>
        <position position="122"/>
    </location>
</feature>
<evidence type="ECO:0000313" key="1">
    <source>
        <dbReference type="EMBL" id="KAF0885965.1"/>
    </source>
</evidence>
<reference evidence="1 2" key="1">
    <citation type="submission" date="2019-11" db="EMBL/GenBank/DDBJ databases">
        <authorList>
            <person name="Yang C."/>
            <person name="Li F."/>
        </authorList>
    </citation>
    <scope>NUCLEOTIDE SEQUENCE [LARGE SCALE GENOMIC DNA]</scope>
    <source>
        <strain evidence="1">KB4526</strain>
        <tissue evidence="1">Muscle</tissue>
    </source>
</reference>